<accession>A0A9P6ZNF8</accession>
<organism evidence="2 3">
    <name type="scientific">Suillus placidus</name>
    <dbReference type="NCBI Taxonomy" id="48579"/>
    <lineage>
        <taxon>Eukaryota</taxon>
        <taxon>Fungi</taxon>
        <taxon>Dikarya</taxon>
        <taxon>Basidiomycota</taxon>
        <taxon>Agaricomycotina</taxon>
        <taxon>Agaricomycetes</taxon>
        <taxon>Agaricomycetidae</taxon>
        <taxon>Boletales</taxon>
        <taxon>Suillineae</taxon>
        <taxon>Suillaceae</taxon>
        <taxon>Suillus</taxon>
    </lineage>
</organism>
<dbReference type="EMBL" id="JABBWD010000050">
    <property type="protein sequence ID" value="KAG1772970.1"/>
    <property type="molecule type" value="Genomic_DNA"/>
</dbReference>
<evidence type="ECO:0000256" key="1">
    <source>
        <dbReference type="SAM" id="MobiDB-lite"/>
    </source>
</evidence>
<dbReference type="AlphaFoldDB" id="A0A9P6ZNF8"/>
<sequence length="113" mass="12435">MAEFPLFGAWSGHRMNLNLEKRLNEFFCDLFCGSGMLGILNEVQPCDGDTEKGGSKDDDEGGPGGEEEDEHGEEDGDTDEEECDDNESIDDPDDEGTEDGEDGVDEEDDRMSF</sequence>
<feature type="region of interest" description="Disordered" evidence="1">
    <location>
        <begin position="43"/>
        <end position="113"/>
    </location>
</feature>
<dbReference type="Proteomes" id="UP000714275">
    <property type="component" value="Unassembled WGS sequence"/>
</dbReference>
<gene>
    <name evidence="2" type="ORF">EV702DRAFT_1048418</name>
</gene>
<reference evidence="2" key="1">
    <citation type="journal article" date="2020" name="New Phytol.">
        <title>Comparative genomics reveals dynamic genome evolution in host specialist ectomycorrhizal fungi.</title>
        <authorList>
            <person name="Lofgren L.A."/>
            <person name="Nguyen N.H."/>
            <person name="Vilgalys R."/>
            <person name="Ruytinx J."/>
            <person name="Liao H.L."/>
            <person name="Branco S."/>
            <person name="Kuo A."/>
            <person name="LaButti K."/>
            <person name="Lipzen A."/>
            <person name="Andreopoulos W."/>
            <person name="Pangilinan J."/>
            <person name="Riley R."/>
            <person name="Hundley H."/>
            <person name="Na H."/>
            <person name="Barry K."/>
            <person name="Grigoriev I.V."/>
            <person name="Stajich J.E."/>
            <person name="Kennedy P.G."/>
        </authorList>
    </citation>
    <scope>NUCLEOTIDE SEQUENCE</scope>
    <source>
        <strain evidence="2">DOB743</strain>
    </source>
</reference>
<comment type="caution">
    <text evidence="2">The sequence shown here is derived from an EMBL/GenBank/DDBJ whole genome shotgun (WGS) entry which is preliminary data.</text>
</comment>
<feature type="compositionally biased region" description="Acidic residues" evidence="1">
    <location>
        <begin position="57"/>
        <end position="113"/>
    </location>
</feature>
<keyword evidence="3" id="KW-1185">Reference proteome</keyword>
<evidence type="ECO:0000313" key="3">
    <source>
        <dbReference type="Proteomes" id="UP000714275"/>
    </source>
</evidence>
<evidence type="ECO:0000313" key="2">
    <source>
        <dbReference type="EMBL" id="KAG1772970.1"/>
    </source>
</evidence>
<name>A0A9P6ZNF8_9AGAM</name>
<protein>
    <submittedName>
        <fullName evidence="2">Uncharacterized protein</fullName>
    </submittedName>
</protein>
<proteinExistence type="predicted"/>